<dbReference type="InParanoid" id="K0IEI9"/>
<sequence>MIDKSEGAHRIEGRYDLIVKVKAETEHELKELISTNISTIQGIDVSLKNLIYYAMKILNQKVGKGSSRACSECVIVDSLADFGAKDRVSHSSQ</sequence>
<dbReference type="Proteomes" id="UP000008037">
    <property type="component" value="Chromosome"/>
</dbReference>
<dbReference type="HOGENOM" id="CLU_2392981_0_0_2"/>
<organism evidence="2 3">
    <name type="scientific">Nitrososphaera gargensis (strain Ga9.2)</name>
    <dbReference type="NCBI Taxonomy" id="1237085"/>
    <lineage>
        <taxon>Archaea</taxon>
        <taxon>Nitrososphaerota</taxon>
        <taxon>Nitrososphaeria</taxon>
        <taxon>Nitrososphaerales</taxon>
        <taxon>Nitrososphaeraceae</taxon>
        <taxon>Nitrososphaera</taxon>
    </lineage>
</organism>
<dbReference type="Gene3D" id="3.30.70.920">
    <property type="match status" value="1"/>
</dbReference>
<proteinExistence type="predicted"/>
<protein>
    <recommendedName>
        <fullName evidence="1">Transcription regulator AsnC/Lrp ligand binding domain-containing protein</fullName>
    </recommendedName>
</protein>
<dbReference type="AlphaFoldDB" id="K0IEI9"/>
<accession>K0IEI9</accession>
<feature type="domain" description="Transcription regulator AsnC/Lrp ligand binding" evidence="1">
    <location>
        <begin position="7"/>
        <end position="43"/>
    </location>
</feature>
<name>K0IEI9_NITGG</name>
<dbReference type="InterPro" id="IPR019887">
    <property type="entry name" value="Tscrpt_reg_AsnC/Lrp_C"/>
</dbReference>
<dbReference type="EMBL" id="CP002408">
    <property type="protein sequence ID" value="AFU57183.1"/>
    <property type="molecule type" value="Genomic_DNA"/>
</dbReference>
<dbReference type="KEGG" id="nga:Ngar_c02350"/>
<evidence type="ECO:0000313" key="3">
    <source>
        <dbReference type="Proteomes" id="UP000008037"/>
    </source>
</evidence>
<evidence type="ECO:0000313" key="2">
    <source>
        <dbReference type="EMBL" id="AFU57183.1"/>
    </source>
</evidence>
<dbReference type="STRING" id="1237085.Ngar_c02350"/>
<dbReference type="BioCyc" id="CNIT1237085:G1324-235-MONOMER"/>
<dbReference type="Pfam" id="PF01037">
    <property type="entry name" value="AsnC_trans_reg"/>
    <property type="match status" value="1"/>
</dbReference>
<reference evidence="2 3" key="1">
    <citation type="journal article" date="2012" name="Environ. Microbiol.">
        <title>The genome of the ammonia-oxidizing Candidatus Nitrososphaera gargensis: insights into metabolic versatility and environmental adaptations.</title>
        <authorList>
            <person name="Spang A."/>
            <person name="Poehlein A."/>
            <person name="Offre P."/>
            <person name="Zumbragel S."/>
            <person name="Haider S."/>
            <person name="Rychlik N."/>
            <person name="Nowka B."/>
            <person name="Schmeisser C."/>
            <person name="Lebedeva E.V."/>
            <person name="Rattei T."/>
            <person name="Bohm C."/>
            <person name="Schmid M."/>
            <person name="Galushko A."/>
            <person name="Hatzenpichler R."/>
            <person name="Weinmaier T."/>
            <person name="Daniel R."/>
            <person name="Schleper C."/>
            <person name="Spieck E."/>
            <person name="Streit W."/>
            <person name="Wagner M."/>
        </authorList>
    </citation>
    <scope>NUCLEOTIDE SEQUENCE [LARGE SCALE GENOMIC DNA]</scope>
    <source>
        <strain evidence="3">Ga9.2</strain>
    </source>
</reference>
<evidence type="ECO:0000259" key="1">
    <source>
        <dbReference type="Pfam" id="PF01037"/>
    </source>
</evidence>
<gene>
    <name evidence="2" type="ordered locus">Ngar_c02350</name>
</gene>
<keyword evidence="3" id="KW-1185">Reference proteome</keyword>